<gene>
    <name evidence="1" type="ORF">F5148DRAFT_1276968</name>
</gene>
<keyword evidence="2" id="KW-1185">Reference proteome</keyword>
<dbReference type="Proteomes" id="UP001207468">
    <property type="component" value="Unassembled WGS sequence"/>
</dbReference>
<evidence type="ECO:0000313" key="1">
    <source>
        <dbReference type="EMBL" id="KAI9458029.1"/>
    </source>
</evidence>
<comment type="caution">
    <text evidence="1">The sequence shown here is derived from an EMBL/GenBank/DDBJ whole genome shotgun (WGS) entry which is preliminary data.</text>
</comment>
<name>A0ACC0U1H5_9AGAM</name>
<proteinExistence type="predicted"/>
<accession>A0ACC0U1H5</accession>
<evidence type="ECO:0000313" key="2">
    <source>
        <dbReference type="Proteomes" id="UP001207468"/>
    </source>
</evidence>
<organism evidence="1 2">
    <name type="scientific">Russula earlei</name>
    <dbReference type="NCBI Taxonomy" id="71964"/>
    <lineage>
        <taxon>Eukaryota</taxon>
        <taxon>Fungi</taxon>
        <taxon>Dikarya</taxon>
        <taxon>Basidiomycota</taxon>
        <taxon>Agaricomycotina</taxon>
        <taxon>Agaricomycetes</taxon>
        <taxon>Russulales</taxon>
        <taxon>Russulaceae</taxon>
        <taxon>Russula</taxon>
    </lineage>
</organism>
<protein>
    <submittedName>
        <fullName evidence="1">Peptidase M24</fullName>
    </submittedName>
</protein>
<dbReference type="EMBL" id="JAGFNK010000215">
    <property type="protein sequence ID" value="KAI9458029.1"/>
    <property type="molecule type" value="Genomic_DNA"/>
</dbReference>
<reference evidence="1" key="1">
    <citation type="submission" date="2021-03" db="EMBL/GenBank/DDBJ databases">
        <title>Evolutionary priming and transition to the ectomycorrhizal habit in an iconic lineage of mushroom-forming fungi: is preadaptation a requirement?</title>
        <authorList>
            <consortium name="DOE Joint Genome Institute"/>
            <person name="Looney B.P."/>
            <person name="Miyauchi S."/>
            <person name="Morin E."/>
            <person name="Drula E."/>
            <person name="Courty P.E."/>
            <person name="Chicoki N."/>
            <person name="Fauchery L."/>
            <person name="Kohler A."/>
            <person name="Kuo A."/>
            <person name="LaButti K."/>
            <person name="Pangilinan J."/>
            <person name="Lipzen A."/>
            <person name="Riley R."/>
            <person name="Andreopoulos W."/>
            <person name="He G."/>
            <person name="Johnson J."/>
            <person name="Barry K.W."/>
            <person name="Grigoriev I.V."/>
            <person name="Nagy L."/>
            <person name="Hibbett D."/>
            <person name="Henrissat B."/>
            <person name="Matheny P.B."/>
            <person name="Labbe J."/>
            <person name="Martin A.F."/>
        </authorList>
    </citation>
    <scope>NUCLEOTIDE SEQUENCE</scope>
    <source>
        <strain evidence="1">BPL698</strain>
    </source>
</reference>
<sequence>MTPVNHWRSRSNISPIIKQGRGCGVGTPSVCPLCPRKAHRRVFLHPTLATALHAHNASAYIAEPGASPAYFANVSASAWPLSGRPFLLFLAPQDEGGDASATAACITVLTPEFEATLARSLPVPASPAHGVSYITWADDADPYETALSVVPRTDADTDPNSRGAASDTVFVDGGIRRLRERKSREELEVLICANEVTVLNIRALRRQFHVGIHESESRRLLQHALADAGLKNGDGLVLFDENAAWHGSGKDRVLEPNDLVLVSDVTRSFYSNDSTPKKHPITLWNQVHEAQALAITAAHAATLTFAVDEAAHDFLNRRSLTQYFTHRLGDGIGLEGHESPYLRGGSNDIIKIGHTFSNEPGIYIEGEVNLRCALGL</sequence>